<organism evidence="1 2">
    <name type="scientific">Trifolium pratense</name>
    <name type="common">Red clover</name>
    <dbReference type="NCBI Taxonomy" id="57577"/>
    <lineage>
        <taxon>Eukaryota</taxon>
        <taxon>Viridiplantae</taxon>
        <taxon>Streptophyta</taxon>
        <taxon>Embryophyta</taxon>
        <taxon>Tracheophyta</taxon>
        <taxon>Spermatophyta</taxon>
        <taxon>Magnoliopsida</taxon>
        <taxon>eudicotyledons</taxon>
        <taxon>Gunneridae</taxon>
        <taxon>Pentapetalae</taxon>
        <taxon>rosids</taxon>
        <taxon>fabids</taxon>
        <taxon>Fabales</taxon>
        <taxon>Fabaceae</taxon>
        <taxon>Papilionoideae</taxon>
        <taxon>50 kb inversion clade</taxon>
        <taxon>NPAAA clade</taxon>
        <taxon>Hologalegina</taxon>
        <taxon>IRL clade</taxon>
        <taxon>Trifolieae</taxon>
        <taxon>Trifolium</taxon>
    </lineage>
</organism>
<dbReference type="AlphaFoldDB" id="A0A2K3JRH2"/>
<accession>A0A2K3JRH2</accession>
<reference evidence="1 2" key="2">
    <citation type="journal article" date="2017" name="Front. Plant Sci.">
        <title>Gene Classification and Mining of Molecular Markers Useful in Red Clover (Trifolium pratense) Breeding.</title>
        <authorList>
            <person name="Istvanek J."/>
            <person name="Dluhosova J."/>
            <person name="Dluhos P."/>
            <person name="Patkova L."/>
            <person name="Nedelnik J."/>
            <person name="Repkova J."/>
        </authorList>
    </citation>
    <scope>NUCLEOTIDE SEQUENCE [LARGE SCALE GENOMIC DNA]</scope>
    <source>
        <strain evidence="2">cv. Tatra</strain>
        <tissue evidence="1">Young leaves</tissue>
    </source>
</reference>
<gene>
    <name evidence="1" type="ORF">L195_g049985</name>
</gene>
<protein>
    <submittedName>
        <fullName evidence="1">Uncharacterized protein</fullName>
    </submittedName>
</protein>
<name>A0A2K3JRH2_TRIPR</name>
<comment type="caution">
    <text evidence="1">The sequence shown here is derived from an EMBL/GenBank/DDBJ whole genome shotgun (WGS) entry which is preliminary data.</text>
</comment>
<reference evidence="1 2" key="1">
    <citation type="journal article" date="2014" name="Am. J. Bot.">
        <title>Genome assembly and annotation for red clover (Trifolium pratense; Fabaceae).</title>
        <authorList>
            <person name="Istvanek J."/>
            <person name="Jaros M."/>
            <person name="Krenek A."/>
            <person name="Repkova J."/>
        </authorList>
    </citation>
    <scope>NUCLEOTIDE SEQUENCE [LARGE SCALE GENOMIC DNA]</scope>
    <source>
        <strain evidence="2">cv. Tatra</strain>
        <tissue evidence="1">Young leaves</tissue>
    </source>
</reference>
<proteinExistence type="predicted"/>
<dbReference type="Proteomes" id="UP000236291">
    <property type="component" value="Unassembled WGS sequence"/>
</dbReference>
<evidence type="ECO:0000313" key="2">
    <source>
        <dbReference type="Proteomes" id="UP000236291"/>
    </source>
</evidence>
<feature type="non-terminal residue" evidence="1">
    <location>
        <position position="180"/>
    </location>
</feature>
<feature type="non-terminal residue" evidence="1">
    <location>
        <position position="1"/>
    </location>
</feature>
<sequence>RRQAPFIHLIRDSGKCIYKGVFHRTLDSGISTLSRVIRGGGGVGRLGVINLSNQVLPNTSIRGLASLSRDDDDCPFPESLSIDDDNEDDVDDVNYVDDDDYYIIDDEGMTDEERFQVTEADFQRGFKDYCIKRDITFSSEEEKLNKFKWFCKNYVYGRDYPRRRIGRRDYPHLKHVQLKF</sequence>
<evidence type="ECO:0000313" key="1">
    <source>
        <dbReference type="EMBL" id="PNX56642.1"/>
    </source>
</evidence>
<dbReference type="EMBL" id="ASHM01074981">
    <property type="protein sequence ID" value="PNX56642.1"/>
    <property type="molecule type" value="Genomic_DNA"/>
</dbReference>